<comment type="subcellular location">
    <subcellularLocation>
        <location evidence="1">Cell membrane</location>
        <topology evidence="1">Multi-pass membrane protein</topology>
    </subcellularLocation>
</comment>
<feature type="transmembrane region" description="Helical" evidence="22">
    <location>
        <begin position="185"/>
        <end position="206"/>
    </location>
</feature>
<keyword evidence="13" id="KW-0851">Voltage-gated channel</keyword>
<keyword evidence="17 22" id="KW-0472">Membrane</keyword>
<feature type="region of interest" description="Disordered" evidence="21">
    <location>
        <begin position="375"/>
        <end position="404"/>
    </location>
</feature>
<evidence type="ECO:0000313" key="25">
    <source>
        <dbReference type="Proteomes" id="UP000736164"/>
    </source>
</evidence>
<dbReference type="CDD" id="cd00051">
    <property type="entry name" value="EFh"/>
    <property type="match status" value="2"/>
</dbReference>
<evidence type="ECO:0000313" key="24">
    <source>
        <dbReference type="EMBL" id="MBN3319116.1"/>
    </source>
</evidence>
<dbReference type="Gene3D" id="1.10.238.10">
    <property type="entry name" value="EF-hand"/>
    <property type="match status" value="2"/>
</dbReference>
<reference evidence="24" key="1">
    <citation type="journal article" date="2021" name="Cell">
        <title>Tracing the genetic footprints of vertebrate landing in non-teleost ray-finned fishes.</title>
        <authorList>
            <person name="Bi X."/>
            <person name="Wang K."/>
            <person name="Yang L."/>
            <person name="Pan H."/>
            <person name="Jiang H."/>
            <person name="Wei Q."/>
            <person name="Fang M."/>
            <person name="Yu H."/>
            <person name="Zhu C."/>
            <person name="Cai Y."/>
            <person name="He Y."/>
            <person name="Gan X."/>
            <person name="Zeng H."/>
            <person name="Yu D."/>
            <person name="Zhu Y."/>
            <person name="Jiang H."/>
            <person name="Qiu Q."/>
            <person name="Yang H."/>
            <person name="Zhang Y.E."/>
            <person name="Wang W."/>
            <person name="Zhu M."/>
            <person name="He S."/>
            <person name="Zhang G."/>
        </authorList>
    </citation>
    <scope>NUCLEOTIDE SEQUENCE</scope>
    <source>
        <strain evidence="24">Allg_001</strain>
    </source>
</reference>
<comment type="catalytic activity">
    <reaction evidence="19">
        <text>K(+)(in) = K(+)(out)</text>
        <dbReference type="Rhea" id="RHEA:29463"/>
        <dbReference type="ChEBI" id="CHEBI:29103"/>
    </reaction>
</comment>
<evidence type="ECO:0000256" key="9">
    <source>
        <dbReference type="ARBA" id="ARBA00022723"/>
    </source>
</evidence>
<dbReference type="PANTHER" id="PTHR23048:SF0">
    <property type="entry name" value="CALMODULIN LIKE 3"/>
    <property type="match status" value="1"/>
</dbReference>
<keyword evidence="25" id="KW-1185">Reference proteome</keyword>
<evidence type="ECO:0000256" key="4">
    <source>
        <dbReference type="ARBA" id="ARBA00022448"/>
    </source>
</evidence>
<keyword evidence="7" id="KW-0633">Potassium transport</keyword>
<evidence type="ECO:0000259" key="23">
    <source>
        <dbReference type="PROSITE" id="PS50222"/>
    </source>
</evidence>
<dbReference type="InterPro" id="IPR002048">
    <property type="entry name" value="EF_hand_dom"/>
</dbReference>
<feature type="domain" description="EF-hand" evidence="23">
    <location>
        <begin position="587"/>
        <end position="622"/>
    </location>
</feature>
<evidence type="ECO:0000256" key="22">
    <source>
        <dbReference type="SAM" id="Phobius"/>
    </source>
</evidence>
<dbReference type="Proteomes" id="UP000736164">
    <property type="component" value="Unassembled WGS sequence"/>
</dbReference>
<dbReference type="EMBL" id="JAAWVO010043183">
    <property type="protein sequence ID" value="MBN3319116.1"/>
    <property type="molecule type" value="Genomic_DNA"/>
</dbReference>
<feature type="domain" description="EF-hand" evidence="23">
    <location>
        <begin position="623"/>
        <end position="658"/>
    </location>
</feature>
<keyword evidence="4" id="KW-0813">Transport</keyword>
<feature type="compositionally biased region" description="Basic and acidic residues" evidence="21">
    <location>
        <begin position="757"/>
        <end position="776"/>
    </location>
</feature>
<dbReference type="InterPro" id="IPR011992">
    <property type="entry name" value="EF-hand-dom_pair"/>
</dbReference>
<evidence type="ECO:0000256" key="1">
    <source>
        <dbReference type="ARBA" id="ARBA00004651"/>
    </source>
</evidence>
<feature type="non-terminal residue" evidence="24">
    <location>
        <position position="974"/>
    </location>
</feature>
<evidence type="ECO:0000256" key="12">
    <source>
        <dbReference type="ARBA" id="ARBA00022837"/>
    </source>
</evidence>
<feature type="region of interest" description="Disordered" evidence="21">
    <location>
        <begin position="726"/>
        <end position="807"/>
    </location>
</feature>
<feature type="transmembrane region" description="Helical" evidence="22">
    <location>
        <begin position="285"/>
        <end position="304"/>
    </location>
</feature>
<dbReference type="Pfam" id="PF13499">
    <property type="entry name" value="EF-hand_7"/>
    <property type="match status" value="2"/>
</dbReference>
<dbReference type="GO" id="GO:0005737">
    <property type="term" value="C:cytoplasm"/>
    <property type="evidence" value="ECO:0007669"/>
    <property type="project" value="UniProtKB-ARBA"/>
</dbReference>
<keyword evidence="8 22" id="KW-0812">Transmembrane</keyword>
<dbReference type="GO" id="GO:0005267">
    <property type="term" value="F:potassium channel activity"/>
    <property type="evidence" value="ECO:0007669"/>
    <property type="project" value="UniProtKB-KW"/>
</dbReference>
<evidence type="ECO:0000256" key="8">
    <source>
        <dbReference type="ARBA" id="ARBA00022692"/>
    </source>
</evidence>
<gene>
    <name evidence="24" type="primary">Kcnk13</name>
    <name evidence="24" type="ORF">GTO95_0009010</name>
</gene>
<keyword evidence="11" id="KW-0631">Potassium channel</keyword>
<dbReference type="AlphaFoldDB" id="A0A8J7NUE3"/>
<dbReference type="GO" id="GO:0005886">
    <property type="term" value="C:plasma membrane"/>
    <property type="evidence" value="ECO:0007669"/>
    <property type="project" value="UniProtKB-SubCell"/>
</dbReference>
<dbReference type="InterPro" id="IPR050230">
    <property type="entry name" value="CALM/Myosin/TropC-like"/>
</dbReference>
<evidence type="ECO:0000256" key="6">
    <source>
        <dbReference type="ARBA" id="ARBA00022481"/>
    </source>
</evidence>
<dbReference type="GO" id="GO:0034702">
    <property type="term" value="C:monoatomic ion channel complex"/>
    <property type="evidence" value="ECO:0007669"/>
    <property type="project" value="UniProtKB-KW"/>
</dbReference>
<feature type="transmembrane region" description="Helical" evidence="22">
    <location>
        <begin position="325"/>
        <end position="346"/>
    </location>
</feature>
<keyword evidence="9" id="KW-0479">Metal-binding</keyword>
<keyword evidence="6" id="KW-0488">Methylation</keyword>
<name>A0A8J7NUE3_ATRSP</name>
<dbReference type="SUPFAM" id="SSF81324">
    <property type="entry name" value="Voltage-gated potassium channels"/>
    <property type="match status" value="2"/>
</dbReference>
<evidence type="ECO:0000256" key="11">
    <source>
        <dbReference type="ARBA" id="ARBA00022826"/>
    </source>
</evidence>
<evidence type="ECO:0000256" key="21">
    <source>
        <dbReference type="SAM" id="MobiDB-lite"/>
    </source>
</evidence>
<dbReference type="InterPro" id="IPR018247">
    <property type="entry name" value="EF_Hand_1_Ca_BS"/>
</dbReference>
<feature type="transmembrane region" description="Helical" evidence="22">
    <location>
        <begin position="21"/>
        <end position="43"/>
    </location>
</feature>
<sequence>MARRGDEGCRAALRLNEDNARFGLLAALILLYLLGGAAVFSALEQPAELRARRLWRERLHGFTQAHNVSAAALRALLRHYEEANAAGIRVDRLRPRWDFPGAFYFVGTVVSTIGQQRLCDWTLHSCGQRSLPWPGLKTYSNNIPTQVGLFSSRENVCLDFRQDAPELLSAEGFGMTTPATSGGKVFLIFYGLIGCAATILFFNLFLERIITLLAYIMRWCHEQQLRRAGGLAPAGPGCSSGESGGEVDSLEGWKPSVYYVMLILGVAAILIACIASALYTTMEGWGYFDSLYFCFVAFSTIGFGDLVSGQKESYRHQVAYRLGNFLFILMGVCCIYSLFNVISIVIKQTLNWILQKVDCSRCRCRRRRCCCCPPSKRPPHPHGHHSRNAVQPAPPARSRRADVSVETVCDSETDGRRLSGEMISVKDFLASNKVSLAIMQKQLSETAHGGPRQSHARHNGFSGGVGALAIMNNRLVETSVDRVYCPKNTDSEVCSGVVADEQGRVSGESRPLFRVLAEFKEAFSLFDKDGDGTITTKELGTVMRSLGQNPTEAELQDMINEVDADGNGTIDFPEFLTMMARKMKDTDSEEEIREAFRVFDKDGNGYISAAELRHVMTNLGEKLTDEEVDEMIREADIDGDGQVNYEELFRAVTSHHHHSSPQSCEVDQMQSELFTSSRPDASPEHGVLQEVADQAGADGSQGGAWKMGGFWLDFQKPRMLEEGADACRNHSDPQSLASPLESRERQGPALAELGEDFTEHAVSRREADSARYRYDRSSPQQSDTDSLFPDRWPDDSTHPSPSSQSPFSDIKMWMTQNFLHLNCDKTEVMLIGTPHQLRKASPVTLSVDGSVLELQSKLKNLGVIFDSGLTFDPHVQHTVKTSFFHLRNIARLRPMLSLTVAEKLINTFVFSQIDYCSALLAGVPSSPLHSMGDRAFSCYAPKLWNSLPKDIRESPSLNSFKSRLKTLFFRKAFT</sequence>
<dbReference type="Pfam" id="PF07885">
    <property type="entry name" value="Ion_trans_2"/>
    <property type="match status" value="2"/>
</dbReference>
<dbReference type="InterPro" id="IPR005410">
    <property type="entry name" value="2pore_dom_K_chnl_THIK"/>
</dbReference>
<evidence type="ECO:0000256" key="13">
    <source>
        <dbReference type="ARBA" id="ARBA00022882"/>
    </source>
</evidence>
<evidence type="ECO:0000256" key="10">
    <source>
        <dbReference type="ARBA" id="ARBA00022737"/>
    </source>
</evidence>
<comment type="similarity">
    <text evidence="2">Belongs to the two pore domain potassium channel (TC 1.A.1.8) family.</text>
</comment>
<dbReference type="FunFam" id="1.10.238.10:FF:000527">
    <property type="entry name" value="Calmodulin-3"/>
    <property type="match status" value="1"/>
</dbReference>
<dbReference type="PROSITE" id="PS50222">
    <property type="entry name" value="EF_HAND_2"/>
    <property type="match status" value="4"/>
</dbReference>
<feature type="domain" description="EF-hand" evidence="23">
    <location>
        <begin position="514"/>
        <end position="549"/>
    </location>
</feature>
<keyword evidence="10" id="KW-0677">Repeat</keyword>
<keyword evidence="12" id="KW-0106">Calcium</keyword>
<feature type="non-terminal residue" evidence="24">
    <location>
        <position position="1"/>
    </location>
</feature>
<proteinExistence type="inferred from homology"/>
<evidence type="ECO:0000256" key="2">
    <source>
        <dbReference type="ARBA" id="ARBA00006666"/>
    </source>
</evidence>
<comment type="function">
    <text evidence="20">Calmodulin acts as part of a calcium signal transduction pathway by mediating the control of a large number of enzymes, ion channels, aquaporins and other proteins through calcium-binding. Calcium-binding is required for the activation of calmodulin. Among the enzymes to be stimulated by the calmodulin-calcium complex are a number of protein kinases, such as myosin light-chain kinases and calmodulin-dependent protein kinase type II (CaMK2), and phosphatases.</text>
</comment>
<dbReference type="InterPro" id="IPR003280">
    <property type="entry name" value="2pore_dom_K_chnl"/>
</dbReference>
<organism evidence="24 25">
    <name type="scientific">Atractosteus spatula</name>
    <name type="common">Alligator gar</name>
    <name type="synonym">Lepisosteus spatula</name>
    <dbReference type="NCBI Taxonomy" id="7917"/>
    <lineage>
        <taxon>Eukaryota</taxon>
        <taxon>Metazoa</taxon>
        <taxon>Chordata</taxon>
        <taxon>Craniata</taxon>
        <taxon>Vertebrata</taxon>
        <taxon>Euteleostomi</taxon>
        <taxon>Actinopterygii</taxon>
        <taxon>Neopterygii</taxon>
        <taxon>Holostei</taxon>
        <taxon>Semionotiformes</taxon>
        <taxon>Lepisosteidae</taxon>
        <taxon>Atractosteus</taxon>
    </lineage>
</organism>
<feature type="transmembrane region" description="Helical" evidence="22">
    <location>
        <begin position="257"/>
        <end position="279"/>
    </location>
</feature>
<feature type="compositionally biased region" description="Basic residues" evidence="21">
    <location>
        <begin position="377"/>
        <end position="387"/>
    </location>
</feature>
<dbReference type="GO" id="GO:0016460">
    <property type="term" value="C:myosin II complex"/>
    <property type="evidence" value="ECO:0007669"/>
    <property type="project" value="TreeGrafter"/>
</dbReference>
<dbReference type="Gene3D" id="1.10.287.70">
    <property type="match status" value="1"/>
</dbReference>
<evidence type="ECO:0000256" key="3">
    <source>
        <dbReference type="ARBA" id="ARBA00009763"/>
    </source>
</evidence>
<evidence type="ECO:0000256" key="17">
    <source>
        <dbReference type="ARBA" id="ARBA00023136"/>
    </source>
</evidence>
<comment type="caution">
    <text evidence="24">The sequence shown here is derived from an EMBL/GenBank/DDBJ whole genome shotgun (WGS) entry which is preliminary data.</text>
</comment>
<dbReference type="SMART" id="SM00054">
    <property type="entry name" value="EFh"/>
    <property type="match status" value="4"/>
</dbReference>
<feature type="domain" description="EF-hand" evidence="23">
    <location>
        <begin position="550"/>
        <end position="585"/>
    </location>
</feature>
<evidence type="ECO:0000256" key="15">
    <source>
        <dbReference type="ARBA" id="ARBA00022989"/>
    </source>
</evidence>
<keyword evidence="18" id="KW-0407">Ion channel</keyword>
<dbReference type="SUPFAM" id="SSF47473">
    <property type="entry name" value="EF-hand"/>
    <property type="match status" value="1"/>
</dbReference>
<feature type="region of interest" description="Disordered" evidence="21">
    <location>
        <begin position="654"/>
        <end position="684"/>
    </location>
</feature>
<evidence type="ECO:0000256" key="5">
    <source>
        <dbReference type="ARBA" id="ARBA00022475"/>
    </source>
</evidence>
<comment type="similarity">
    <text evidence="3">Belongs to the calmodulin family.</text>
</comment>
<dbReference type="GO" id="GO:0005509">
    <property type="term" value="F:calcium ion binding"/>
    <property type="evidence" value="ECO:0007669"/>
    <property type="project" value="InterPro"/>
</dbReference>
<feature type="compositionally biased region" description="Polar residues" evidence="21">
    <location>
        <begin position="798"/>
        <end position="807"/>
    </location>
</feature>
<dbReference type="PANTHER" id="PTHR23048">
    <property type="entry name" value="MYOSIN LIGHT CHAIN 1, 3"/>
    <property type="match status" value="1"/>
</dbReference>
<dbReference type="PRINTS" id="PR01588">
    <property type="entry name" value="THIKCHANNEL"/>
</dbReference>
<keyword evidence="16" id="KW-0406">Ion transport</keyword>
<dbReference type="PROSITE" id="PS00018">
    <property type="entry name" value="EF_HAND_1"/>
    <property type="match status" value="4"/>
</dbReference>
<dbReference type="PRINTS" id="PR01333">
    <property type="entry name" value="2POREKCHANEL"/>
</dbReference>
<evidence type="ECO:0000256" key="16">
    <source>
        <dbReference type="ARBA" id="ARBA00023065"/>
    </source>
</evidence>
<evidence type="ECO:0000256" key="18">
    <source>
        <dbReference type="ARBA" id="ARBA00023303"/>
    </source>
</evidence>
<dbReference type="InterPro" id="IPR013099">
    <property type="entry name" value="K_chnl_dom"/>
</dbReference>
<evidence type="ECO:0000256" key="19">
    <source>
        <dbReference type="ARBA" id="ARBA00034430"/>
    </source>
</evidence>
<feature type="compositionally biased region" description="Polar residues" evidence="21">
    <location>
        <begin position="660"/>
        <end position="679"/>
    </location>
</feature>
<accession>A0A8J7NUE3</accession>
<evidence type="ECO:0000256" key="14">
    <source>
        <dbReference type="ARBA" id="ARBA00022958"/>
    </source>
</evidence>
<evidence type="ECO:0000256" key="7">
    <source>
        <dbReference type="ARBA" id="ARBA00022538"/>
    </source>
</evidence>
<keyword evidence="5" id="KW-1003">Cell membrane</keyword>
<keyword evidence="15 22" id="KW-1133">Transmembrane helix</keyword>
<evidence type="ECO:0000256" key="20">
    <source>
        <dbReference type="ARBA" id="ARBA00037485"/>
    </source>
</evidence>
<keyword evidence="14" id="KW-0630">Potassium</keyword>
<protein>
    <submittedName>
        <fullName evidence="24">KCNKD protein</fullName>
    </submittedName>
</protein>